<dbReference type="SUPFAM" id="SSF53474">
    <property type="entry name" value="alpha/beta-Hydrolases"/>
    <property type="match status" value="1"/>
</dbReference>
<dbReference type="RefSeq" id="XP_002945633.1">
    <property type="nucleotide sequence ID" value="XM_002945587.1"/>
</dbReference>
<dbReference type="PANTHER" id="PTHR45856">
    <property type="entry name" value="ALPHA/BETA-HYDROLASES SUPERFAMILY PROTEIN"/>
    <property type="match status" value="1"/>
</dbReference>
<dbReference type="GO" id="GO:0006629">
    <property type="term" value="P:lipid metabolic process"/>
    <property type="evidence" value="ECO:0007669"/>
    <property type="project" value="InterPro"/>
</dbReference>
<keyword evidence="3" id="KW-1185">Reference proteome</keyword>
<dbReference type="AlphaFoldDB" id="D8TH09"/>
<dbReference type="InterPro" id="IPR002921">
    <property type="entry name" value="Fungal_lipase-type"/>
</dbReference>
<sequence>QLASIAYCSHPDLLAAWNCTRCVGLPGFTPHRVVYDTVWDLAAYAGYYAPWDAVVLSFRGTDSSNWGQWAENMRAWRTDHMYPVPDFPHAFIHAGFYTLWTGSSLQATFTAAVSELMAVHPKARLVATGHSMGGALAQLAGLEFKLSYNTTHTTVYTYGAPRVGNVAYQQLFNSFVDISWRFTHNRDIVPSVPLQLMGFQHVAREVWEVDVEDPSRAGGVERKLLMCDASGEDPSCHNSACYLGLCTSIADHLLYLGLHMYQDS</sequence>
<proteinExistence type="predicted"/>
<dbReference type="Pfam" id="PF01764">
    <property type="entry name" value="Lipase_3"/>
    <property type="match status" value="1"/>
</dbReference>
<dbReference type="KEGG" id="vcn:VOLCADRAFT_44867"/>
<feature type="domain" description="Fungal lipase-type" evidence="1">
    <location>
        <begin position="55"/>
        <end position="195"/>
    </location>
</feature>
<dbReference type="OrthoDB" id="426718at2759"/>
<gene>
    <name evidence="2" type="ORF">VOLCADRAFT_44867</name>
</gene>
<dbReference type="eggNOG" id="KOG4569">
    <property type="taxonomic scope" value="Eukaryota"/>
</dbReference>
<accession>D8TH09</accession>
<feature type="non-terminal residue" evidence="2">
    <location>
        <position position="1"/>
    </location>
</feature>
<organism evidence="3">
    <name type="scientific">Volvox carteri f. nagariensis</name>
    <dbReference type="NCBI Taxonomy" id="3068"/>
    <lineage>
        <taxon>Eukaryota</taxon>
        <taxon>Viridiplantae</taxon>
        <taxon>Chlorophyta</taxon>
        <taxon>core chlorophytes</taxon>
        <taxon>Chlorophyceae</taxon>
        <taxon>CS clade</taxon>
        <taxon>Chlamydomonadales</taxon>
        <taxon>Volvocaceae</taxon>
        <taxon>Volvox</taxon>
    </lineage>
</organism>
<dbReference type="InParanoid" id="D8TH09"/>
<dbReference type="GeneID" id="9622004"/>
<protein>
    <recommendedName>
        <fullName evidence="1">Fungal lipase-type domain-containing protein</fullName>
    </recommendedName>
</protein>
<evidence type="ECO:0000313" key="2">
    <source>
        <dbReference type="EMBL" id="EFJ52628.1"/>
    </source>
</evidence>
<name>D8TH09_VOLCA</name>
<evidence type="ECO:0000313" key="3">
    <source>
        <dbReference type="Proteomes" id="UP000001058"/>
    </source>
</evidence>
<dbReference type="InterPro" id="IPR051218">
    <property type="entry name" value="Sec_MonoDiacylglyc_Lipase"/>
</dbReference>
<dbReference type="EMBL" id="GL378323">
    <property type="protein sequence ID" value="EFJ52628.1"/>
    <property type="molecule type" value="Genomic_DNA"/>
</dbReference>
<feature type="non-terminal residue" evidence="2">
    <location>
        <position position="264"/>
    </location>
</feature>
<reference evidence="2 3" key="1">
    <citation type="journal article" date="2010" name="Science">
        <title>Genomic analysis of organismal complexity in the multicellular green alga Volvox carteri.</title>
        <authorList>
            <person name="Prochnik S.E."/>
            <person name="Umen J."/>
            <person name="Nedelcu A.M."/>
            <person name="Hallmann A."/>
            <person name="Miller S.M."/>
            <person name="Nishii I."/>
            <person name="Ferris P."/>
            <person name="Kuo A."/>
            <person name="Mitros T."/>
            <person name="Fritz-Laylin L.K."/>
            <person name="Hellsten U."/>
            <person name="Chapman J."/>
            <person name="Simakov O."/>
            <person name="Rensing S.A."/>
            <person name="Terry A."/>
            <person name="Pangilinan J."/>
            <person name="Kapitonov V."/>
            <person name="Jurka J."/>
            <person name="Salamov A."/>
            <person name="Shapiro H."/>
            <person name="Schmutz J."/>
            <person name="Grimwood J."/>
            <person name="Lindquist E."/>
            <person name="Lucas S."/>
            <person name="Grigoriev I.V."/>
            <person name="Schmitt R."/>
            <person name="Kirk D."/>
            <person name="Rokhsar D.S."/>
        </authorList>
    </citation>
    <scope>NUCLEOTIDE SEQUENCE [LARGE SCALE GENOMIC DNA]</scope>
    <source>
        <strain evidence="3">f. Nagariensis / Eve</strain>
    </source>
</reference>
<dbReference type="FunCoup" id="D8TH09">
    <property type="interactions" value="91"/>
</dbReference>
<dbReference type="Proteomes" id="UP000001058">
    <property type="component" value="Unassembled WGS sequence"/>
</dbReference>
<dbReference type="InterPro" id="IPR029058">
    <property type="entry name" value="AB_hydrolase_fold"/>
</dbReference>
<dbReference type="Gene3D" id="3.40.50.1820">
    <property type="entry name" value="alpha/beta hydrolase"/>
    <property type="match status" value="1"/>
</dbReference>
<evidence type="ECO:0000259" key="1">
    <source>
        <dbReference type="Pfam" id="PF01764"/>
    </source>
</evidence>
<dbReference type="CDD" id="cd00519">
    <property type="entry name" value="Lipase_3"/>
    <property type="match status" value="1"/>
</dbReference>
<dbReference type="PANTHER" id="PTHR45856:SF25">
    <property type="entry name" value="FUNGAL LIPASE-LIKE DOMAIN-CONTAINING PROTEIN"/>
    <property type="match status" value="1"/>
</dbReference>